<feature type="binding site" evidence="12">
    <location>
        <position position="63"/>
    </location>
    <ligand>
        <name>Fe cation</name>
        <dbReference type="ChEBI" id="CHEBI:24875"/>
        <label>1</label>
    </ligand>
</feature>
<dbReference type="GO" id="GO:0005764">
    <property type="term" value="C:lysosome"/>
    <property type="evidence" value="ECO:0007669"/>
    <property type="project" value="UniProtKB-SubCell"/>
</dbReference>
<dbReference type="Proteomes" id="UP000694561">
    <property type="component" value="Unplaced"/>
</dbReference>
<evidence type="ECO:0000256" key="4">
    <source>
        <dbReference type="ARBA" id="ARBA00022434"/>
    </source>
</evidence>
<keyword evidence="5 12" id="KW-0479">Metal-binding</keyword>
<evidence type="ECO:0000313" key="18">
    <source>
        <dbReference type="Proteomes" id="UP000694561"/>
    </source>
</evidence>
<feature type="binding site" evidence="12">
    <location>
        <position position="66"/>
    </location>
    <ligand>
        <name>Fe cation</name>
        <dbReference type="ChEBI" id="CHEBI:24875"/>
        <label>1</label>
    </ligand>
</feature>
<reference evidence="16" key="3">
    <citation type="submission" date="2025-05" db="UniProtKB">
        <authorList>
            <consortium name="Ensembl"/>
        </authorList>
    </citation>
    <scope>IDENTIFICATION</scope>
</reference>
<evidence type="ECO:0000256" key="9">
    <source>
        <dbReference type="ARBA" id="ARBA00044959"/>
    </source>
</evidence>
<dbReference type="Proteomes" id="UP000308365">
    <property type="component" value="Unassembled WGS sequence"/>
</dbReference>
<comment type="subcellular location">
    <subcellularLocation>
        <location evidence="2">Cytoplasmic vesicle</location>
        <location evidence="2">Autophagosome</location>
    </subcellularLocation>
    <subcellularLocation>
        <location evidence="1">Lysosome</location>
    </subcellularLocation>
</comment>
<dbReference type="CDD" id="cd01056">
    <property type="entry name" value="Euk_Ferritin"/>
    <property type="match status" value="1"/>
</dbReference>
<dbReference type="InterPro" id="IPR012347">
    <property type="entry name" value="Ferritin-like"/>
</dbReference>
<dbReference type="GO" id="GO:0005776">
    <property type="term" value="C:autophagosome"/>
    <property type="evidence" value="ECO:0007669"/>
    <property type="project" value="UniProtKB-SubCell"/>
</dbReference>
<evidence type="ECO:0000256" key="11">
    <source>
        <dbReference type="ARBA" id="ARBA00047990"/>
    </source>
</evidence>
<protein>
    <recommendedName>
        <fullName evidence="13">Ferritin</fullName>
    </recommendedName>
</protein>
<dbReference type="PANTHER" id="PTHR11431">
    <property type="entry name" value="FERRITIN"/>
    <property type="match status" value="1"/>
</dbReference>
<evidence type="ECO:0000256" key="13">
    <source>
        <dbReference type="RuleBase" id="RU361145"/>
    </source>
</evidence>
<evidence type="ECO:0000313" key="16">
    <source>
        <dbReference type="Ensembl" id="ENSMMNP00015012959.1"/>
    </source>
</evidence>
<accession>A0A4U1EF96</accession>
<gene>
    <name evidence="15" type="ORF">EI555_016451</name>
</gene>
<feature type="binding site" evidence="12">
    <location>
        <position position="108"/>
    </location>
    <ligand>
        <name>Fe cation</name>
        <dbReference type="ChEBI" id="CHEBI:24875"/>
        <label>2</label>
    </ligand>
</feature>
<evidence type="ECO:0000313" key="15">
    <source>
        <dbReference type="EMBL" id="TKC34854.1"/>
    </source>
</evidence>
<dbReference type="PROSITE" id="PS50905">
    <property type="entry name" value="FERRITIN_LIKE"/>
    <property type="match status" value="1"/>
</dbReference>
<evidence type="ECO:0000256" key="8">
    <source>
        <dbReference type="ARBA" id="ARBA00023228"/>
    </source>
</evidence>
<keyword evidence="6" id="KW-0560">Oxidoreductase</keyword>
<dbReference type="Ensembl" id="ENSMMNT00015014213.1">
    <property type="protein sequence ID" value="ENSMMNP00015012959.1"/>
    <property type="gene ID" value="ENSMMNG00015009582.1"/>
</dbReference>
<keyword evidence="4 13" id="KW-0409">Iron storage</keyword>
<keyword evidence="18" id="KW-1185">Reference proteome</keyword>
<comment type="similarity">
    <text evidence="3 13">Belongs to the ferritin family.</text>
</comment>
<evidence type="ECO:0000259" key="14">
    <source>
        <dbReference type="PROSITE" id="PS50905"/>
    </source>
</evidence>
<comment type="catalytic activity">
    <reaction evidence="11">
        <text>4 Fe(2+) + O2 + 4 H(+) = 4 Fe(3+) + 2 H2O</text>
        <dbReference type="Rhea" id="RHEA:11148"/>
        <dbReference type="ChEBI" id="CHEBI:15377"/>
        <dbReference type="ChEBI" id="CHEBI:15378"/>
        <dbReference type="ChEBI" id="CHEBI:15379"/>
        <dbReference type="ChEBI" id="CHEBI:29033"/>
        <dbReference type="ChEBI" id="CHEBI:29034"/>
        <dbReference type="EC" id="1.16.3.1"/>
    </reaction>
</comment>
<dbReference type="Pfam" id="PF00210">
    <property type="entry name" value="Ferritin"/>
    <property type="match status" value="1"/>
</dbReference>
<evidence type="ECO:0000256" key="6">
    <source>
        <dbReference type="ARBA" id="ARBA00023002"/>
    </source>
</evidence>
<dbReference type="GO" id="GO:0006826">
    <property type="term" value="P:iron ion transport"/>
    <property type="evidence" value="ECO:0007669"/>
    <property type="project" value="InterPro"/>
</dbReference>
<evidence type="ECO:0000256" key="2">
    <source>
        <dbReference type="ARBA" id="ARBA00004419"/>
    </source>
</evidence>
<dbReference type="GO" id="GO:0008198">
    <property type="term" value="F:ferrous iron binding"/>
    <property type="evidence" value="ECO:0007669"/>
    <property type="project" value="TreeGrafter"/>
</dbReference>
<dbReference type="Gene3D" id="1.20.1260.10">
    <property type="match status" value="1"/>
</dbReference>
<dbReference type="EMBL" id="RWIC01001698">
    <property type="protein sequence ID" value="TKC34854.1"/>
    <property type="molecule type" value="Genomic_DNA"/>
</dbReference>
<evidence type="ECO:0000256" key="5">
    <source>
        <dbReference type="ARBA" id="ARBA00022723"/>
    </source>
</evidence>
<keyword evidence="7 12" id="KW-0408">Iron</keyword>
<evidence type="ECO:0000313" key="17">
    <source>
        <dbReference type="Proteomes" id="UP000308365"/>
    </source>
</evidence>
<dbReference type="GO" id="GO:0004322">
    <property type="term" value="F:ferroxidase activity"/>
    <property type="evidence" value="ECO:0007669"/>
    <property type="project" value="UniProtKB-EC"/>
</dbReference>
<evidence type="ECO:0000256" key="12">
    <source>
        <dbReference type="PIRSR" id="PIRSR601519-1"/>
    </source>
</evidence>
<dbReference type="InterPro" id="IPR009040">
    <property type="entry name" value="Ferritin-like_diiron"/>
</dbReference>
<feature type="binding site" evidence="12">
    <location>
        <position position="142"/>
    </location>
    <ligand>
        <name>Fe cation</name>
        <dbReference type="ChEBI" id="CHEBI:24875"/>
        <label>2</label>
    </ligand>
</feature>
<proteinExistence type="inferred from homology"/>
<reference evidence="15" key="2">
    <citation type="journal article" date="2019" name="IScience">
        <title>Narwhal Genome Reveals Long-Term Low Genetic Diversity despite Current Large Abundance Size.</title>
        <authorList>
            <person name="Westbury M.V."/>
            <person name="Petersen B."/>
            <person name="Garde E."/>
            <person name="Heide-Jorgensen M.P."/>
            <person name="Lorenzen E.D."/>
        </authorList>
    </citation>
    <scope>NUCLEOTIDE SEQUENCE</scope>
    <source>
        <strain evidence="15">MVW</strain>
        <tissue evidence="15">Liver</tissue>
    </source>
</reference>
<evidence type="ECO:0000256" key="7">
    <source>
        <dbReference type="ARBA" id="ARBA00023004"/>
    </source>
</evidence>
<keyword evidence="8" id="KW-0458">Lysosome</keyword>
<sequence length="183" mass="21367">MMTMFPSQVHQNNHQYTEATINCQINMELYTSYVFLSMSYYFDCDDVTLNNFTKCFLLQSLEEREHAEKLMKLQNQLGGEIFFQHIKKPDHDDSENGLHAVECALHLEKSVNQSLLELHKLTTDKNDHHLCDLIETHYLKEQVKSIKELGDHVNNLHKMGATKRGMAKYFFDKHTLGNTDNKS</sequence>
<evidence type="ECO:0000256" key="3">
    <source>
        <dbReference type="ARBA" id="ARBA00007513"/>
    </source>
</evidence>
<name>A0A4U1EF96_MONMO</name>
<dbReference type="FunFam" id="1.20.1260.10:FF:000016">
    <property type="entry name" value="Ferritin heavy chain"/>
    <property type="match status" value="1"/>
</dbReference>
<dbReference type="InterPro" id="IPR001519">
    <property type="entry name" value="Ferritin"/>
</dbReference>
<dbReference type="InterPro" id="IPR008331">
    <property type="entry name" value="Ferritin_DPS_dom"/>
</dbReference>
<feature type="domain" description="Ferritin-like diiron" evidence="14">
    <location>
        <begin position="11"/>
        <end position="160"/>
    </location>
</feature>
<organism evidence="15 17">
    <name type="scientific">Monodon monoceros</name>
    <name type="common">Narwhal</name>
    <name type="synonym">Ceratodon monodon</name>
    <dbReference type="NCBI Taxonomy" id="40151"/>
    <lineage>
        <taxon>Eukaryota</taxon>
        <taxon>Metazoa</taxon>
        <taxon>Chordata</taxon>
        <taxon>Craniata</taxon>
        <taxon>Vertebrata</taxon>
        <taxon>Euteleostomi</taxon>
        <taxon>Mammalia</taxon>
        <taxon>Eutheria</taxon>
        <taxon>Laurasiatheria</taxon>
        <taxon>Artiodactyla</taxon>
        <taxon>Whippomorpha</taxon>
        <taxon>Cetacea</taxon>
        <taxon>Odontoceti</taxon>
        <taxon>Monodontidae</taxon>
        <taxon>Monodon</taxon>
    </lineage>
</organism>
<dbReference type="SUPFAM" id="SSF47240">
    <property type="entry name" value="Ferritin-like"/>
    <property type="match status" value="1"/>
</dbReference>
<evidence type="ECO:0000256" key="10">
    <source>
        <dbReference type="ARBA" id="ARBA00045964"/>
    </source>
</evidence>
<reference evidence="17" key="1">
    <citation type="journal article" date="2019" name="IScience">
        <title>Narwhal Genome Reveals Long-Term Low Genetic Diversity despite Current Large Abundance Size.</title>
        <authorList>
            <person name="Westbury M.V."/>
            <person name="Petersen B."/>
            <person name="Garde E."/>
            <person name="Heide-Jorgensen M.P."/>
            <person name="Lorenzen E.D."/>
        </authorList>
    </citation>
    <scope>NUCLEOTIDE SEQUENCE [LARGE SCALE GENOMIC DNA]</scope>
</reference>
<dbReference type="GeneTree" id="ENSGT00950000182841"/>
<dbReference type="PANTHER" id="PTHR11431:SF37">
    <property type="entry name" value="FERRITIN HEAVY CHAIN"/>
    <property type="match status" value="1"/>
</dbReference>
<dbReference type="InterPro" id="IPR009078">
    <property type="entry name" value="Ferritin-like_SF"/>
</dbReference>
<dbReference type="GO" id="GO:0006879">
    <property type="term" value="P:intracellular iron ion homeostasis"/>
    <property type="evidence" value="ECO:0007669"/>
    <property type="project" value="UniProtKB-KW"/>
</dbReference>
<feature type="binding site" evidence="12">
    <location>
        <position position="28"/>
    </location>
    <ligand>
        <name>Fe cation</name>
        <dbReference type="ChEBI" id="CHEBI:24875"/>
        <label>1</label>
    </ligand>
</feature>
<comment type="function">
    <text evidence="10">Stores iron in a soluble, non-toxic, readily available form. Important for iron homeostasis. Has ferroxidase activity. Iron is taken up in the ferrous form and deposited as ferric hydroxides after oxidation. Also plays a role in delivery of iron to cells. Mediates iron uptake in capsule cells of the developing kidney. Delivery to lysosomes is mediated by the cargo receptor NCOA4 for autophagic degradation and release of iron.</text>
</comment>
<dbReference type="AlphaFoldDB" id="A0A4U1EF96"/>
<comment type="subunit">
    <text evidence="9">Oligomer of 24 subunits. There are two types of subunits: L (light) chain and H (heavy) chain. The major chain can be light or heavy, depending on the species and tissue type. The functional molecule forms a roughly spherical shell with a diameter of 12 nm and contains a central cavity into which the insoluble mineral iron core is deposited. Interacts with NCOA4; NCOA4 promotes targeting of the iron-binding ferritin complex to autolysosomes following starvation or iron depletion.</text>
</comment>
<dbReference type="GO" id="GO:0008199">
    <property type="term" value="F:ferric iron binding"/>
    <property type="evidence" value="ECO:0007669"/>
    <property type="project" value="InterPro"/>
</dbReference>
<evidence type="ECO:0000256" key="1">
    <source>
        <dbReference type="ARBA" id="ARBA00004371"/>
    </source>
</evidence>
<comment type="function">
    <text evidence="13">Stores iron in a soluble, non-toxic, readily available form. Important for iron homeostasis. Iron is taken up in the ferrous form and deposited as ferric hydroxides after oxidation.</text>
</comment>